<dbReference type="Proteomes" id="UP000828390">
    <property type="component" value="Unassembled WGS sequence"/>
</dbReference>
<dbReference type="EMBL" id="JAIWYP010000002">
    <property type="protein sequence ID" value="KAH3864745.1"/>
    <property type="molecule type" value="Genomic_DNA"/>
</dbReference>
<sequence length="62" mass="6780">MSPPVSMVGDKKLNHFKKADLDLVCSRVTSMLASTSSSPCSIIITEMTSDLSNSPQHSWRLL</sequence>
<gene>
    <name evidence="1" type="ORF">DPMN_027771</name>
</gene>
<accession>A0A9D4LV03</accession>
<keyword evidence="2" id="KW-1185">Reference proteome</keyword>
<reference evidence="1" key="1">
    <citation type="journal article" date="2019" name="bioRxiv">
        <title>The Genome of the Zebra Mussel, Dreissena polymorpha: A Resource for Invasive Species Research.</title>
        <authorList>
            <person name="McCartney M.A."/>
            <person name="Auch B."/>
            <person name="Kono T."/>
            <person name="Mallez S."/>
            <person name="Zhang Y."/>
            <person name="Obille A."/>
            <person name="Becker A."/>
            <person name="Abrahante J.E."/>
            <person name="Garbe J."/>
            <person name="Badalamenti J.P."/>
            <person name="Herman A."/>
            <person name="Mangelson H."/>
            <person name="Liachko I."/>
            <person name="Sullivan S."/>
            <person name="Sone E.D."/>
            <person name="Koren S."/>
            <person name="Silverstein K.A.T."/>
            <person name="Beckman K.B."/>
            <person name="Gohl D.M."/>
        </authorList>
    </citation>
    <scope>NUCLEOTIDE SEQUENCE</scope>
    <source>
        <strain evidence="1">Duluth1</strain>
        <tissue evidence="1">Whole animal</tissue>
    </source>
</reference>
<evidence type="ECO:0000313" key="2">
    <source>
        <dbReference type="Proteomes" id="UP000828390"/>
    </source>
</evidence>
<name>A0A9D4LV03_DREPO</name>
<comment type="caution">
    <text evidence="1">The sequence shown here is derived from an EMBL/GenBank/DDBJ whole genome shotgun (WGS) entry which is preliminary data.</text>
</comment>
<protein>
    <submittedName>
        <fullName evidence="1">Uncharacterized protein</fullName>
    </submittedName>
</protein>
<proteinExistence type="predicted"/>
<reference evidence="1" key="2">
    <citation type="submission" date="2020-11" db="EMBL/GenBank/DDBJ databases">
        <authorList>
            <person name="McCartney M.A."/>
            <person name="Auch B."/>
            <person name="Kono T."/>
            <person name="Mallez S."/>
            <person name="Becker A."/>
            <person name="Gohl D.M."/>
            <person name="Silverstein K.A.T."/>
            <person name="Koren S."/>
            <person name="Bechman K.B."/>
            <person name="Herman A."/>
            <person name="Abrahante J.E."/>
            <person name="Garbe J."/>
        </authorList>
    </citation>
    <scope>NUCLEOTIDE SEQUENCE</scope>
    <source>
        <strain evidence="1">Duluth1</strain>
        <tissue evidence="1">Whole animal</tissue>
    </source>
</reference>
<organism evidence="1 2">
    <name type="scientific">Dreissena polymorpha</name>
    <name type="common">Zebra mussel</name>
    <name type="synonym">Mytilus polymorpha</name>
    <dbReference type="NCBI Taxonomy" id="45954"/>
    <lineage>
        <taxon>Eukaryota</taxon>
        <taxon>Metazoa</taxon>
        <taxon>Spiralia</taxon>
        <taxon>Lophotrochozoa</taxon>
        <taxon>Mollusca</taxon>
        <taxon>Bivalvia</taxon>
        <taxon>Autobranchia</taxon>
        <taxon>Heteroconchia</taxon>
        <taxon>Euheterodonta</taxon>
        <taxon>Imparidentia</taxon>
        <taxon>Neoheterodontei</taxon>
        <taxon>Myida</taxon>
        <taxon>Dreissenoidea</taxon>
        <taxon>Dreissenidae</taxon>
        <taxon>Dreissena</taxon>
    </lineage>
</organism>
<evidence type="ECO:0000313" key="1">
    <source>
        <dbReference type="EMBL" id="KAH3864745.1"/>
    </source>
</evidence>
<dbReference type="AlphaFoldDB" id="A0A9D4LV03"/>